<dbReference type="PIR" id="D86216">
    <property type="entry name" value="D86216"/>
</dbReference>
<keyword evidence="1" id="KW-0472">Membrane</keyword>
<dbReference type="EMBL" id="AC011438">
    <property type="protein sequence ID" value="AAF18252.1"/>
    <property type="molecule type" value="Genomic_DNA"/>
</dbReference>
<sequence>MATTLNRILKHRSVSALNKHHQGLFSLTRYENHDSLPSQMPALRSTTRSFLDFYKFGNKKAIEDERARLNDEMNRGYFADMKEFKEHGGKDPLSQIPDFVFFATPILKGGLFSLAMAYIIWVRLYLVMHDLDTVACRDLIAAANKTIIPAASAIKFPVLAVTFSNGKSLKLPIAPNSNEVDTESLVVPKVSLVCLSFRASSQEMISSWSKPFLESFGNRKDLQLFEVSFIDKWLLGLAPIRKLLLRVLQKPNNNENSVLQRQVGYAFGDHYYFRKEIKVLNLLTGYILLLDKSGRIRWQGFGTATPEEVSQLLSCTSLLLEDQ</sequence>
<keyword evidence="1" id="KW-1133">Transmembrane helix</keyword>
<reference evidence="2" key="3">
    <citation type="submission" date="2000-06" db="EMBL/GenBank/DDBJ databases">
        <authorList>
            <person name="Cheuk R."/>
            <person name="Brooks S."/>
            <person name="Buehler E."/>
            <person name="Chao Q."/>
            <person name="Johnson-Hopson C."/>
            <person name="Khan S."/>
            <person name="Kim C."/>
            <person name="Shinn P."/>
            <person name="Altafi H."/>
            <person name="Bei B."/>
            <person name="Chin C."/>
            <person name="Chiou J."/>
            <person name="Choi E."/>
            <person name="Conn L."/>
            <person name="Conway A."/>
            <person name="Gonzalez A."/>
            <person name="Hansen N."/>
            <person name="Howing B."/>
            <person name="Koo T."/>
            <person name="Lam B."/>
            <person name="Lee J."/>
            <person name="Lenz C."/>
            <person name="Li J."/>
            <person name="Liu A."/>
            <person name="Liu J."/>
            <person name="Liu S."/>
            <person name="Mukharsky N."/>
            <person name="Nguyen M."/>
            <person name="Palm C."/>
            <person name="Pham P."/>
            <person name="Sakano H."/>
            <person name="Schwartz J."/>
            <person name="Southwick A."/>
            <person name="Thaveri A."/>
            <person name="Toriumi M."/>
            <person name="Vaysberg M."/>
            <person name="Yu G."/>
            <person name="Davis R."/>
            <person name="Federspiel N."/>
            <person name="Theologis A."/>
            <person name="Ecker J."/>
        </authorList>
    </citation>
    <scope>NUCLEOTIDE SEQUENCE</scope>
</reference>
<dbReference type="AlphaFoldDB" id="Q9SGD8"/>
<organism evidence="2">
    <name type="scientific">Arabidopsis thaliana</name>
    <name type="common">Mouse-ear cress</name>
    <dbReference type="NCBI Taxonomy" id="3702"/>
    <lineage>
        <taxon>Eukaryota</taxon>
        <taxon>Viridiplantae</taxon>
        <taxon>Streptophyta</taxon>
        <taxon>Embryophyta</taxon>
        <taxon>Tracheophyta</taxon>
        <taxon>Spermatophyta</taxon>
        <taxon>Magnoliopsida</taxon>
        <taxon>eudicotyledons</taxon>
        <taxon>Gunneridae</taxon>
        <taxon>Pentapetalae</taxon>
        <taxon>rosids</taxon>
        <taxon>malvids</taxon>
        <taxon>Brassicales</taxon>
        <taxon>Brassicaceae</taxon>
        <taxon>Camelineae</taxon>
        <taxon>Arabidopsis</taxon>
    </lineage>
</organism>
<reference key="2">
    <citation type="journal article" date="2000" name="Nature">
        <title>Sequence and analysis of chromosome 1 of the plant Arabidopsis thaliana.</title>
        <authorList>
            <person name="Theologis A."/>
            <person name="Ecker J.R."/>
            <person name="Palm C.J."/>
            <person name="Federspiel N.A."/>
            <person name="Kaul S."/>
            <person name="White O."/>
            <person name="Alonso J."/>
            <person name="Altafi H."/>
            <person name="Araujo R."/>
            <person name="Bowman C.L."/>
            <person name="Brooks S.Y."/>
            <person name="Buehler E."/>
            <person name="Chan A."/>
            <person name="Chao Q."/>
            <person name="Chen H."/>
            <person name="Cheuk R.F."/>
            <person name="Chin C.W."/>
            <person name="Chung M.K."/>
            <person name="Conn L."/>
            <person name="Conway A.B."/>
            <person name="Conway A.R."/>
            <person name="Creasy T.H."/>
            <person name="Dewar K."/>
            <person name="Dunn P."/>
            <person name="Etgu P."/>
            <person name="Feldblyum T.V."/>
            <person name="Feng J."/>
            <person name="Fong B."/>
            <person name="Fujii C.Y."/>
            <person name="Gill J.E."/>
            <person name="Goldsmith A.D."/>
            <person name="Haas B."/>
            <person name="Hansen N.F."/>
            <person name="Hughes B."/>
            <person name="Huizar L."/>
            <person name="Hunter J.L."/>
            <person name="Jenkins J."/>
            <person name="Johnson-Hopson C."/>
            <person name="Khan S."/>
            <person name="Khaykin E."/>
            <person name="Kim C.J."/>
            <person name="Koo H.L."/>
            <person name="Kremenetskaia I."/>
            <person name="Kurtz D.B."/>
            <person name="Kwan A."/>
            <person name="Lam B."/>
            <person name="Langin-Hooper S."/>
            <person name="Lee A."/>
            <person name="Lee J.M."/>
            <person name="Lenz C.A."/>
            <person name="Li J.H."/>
            <person name="Li Y."/>
            <person name="Lin X."/>
            <person name="Liu S.X."/>
            <person name="Liu Z.A."/>
            <person name="Luros J.S."/>
            <person name="Maiti R."/>
            <person name="Marziali A."/>
            <person name="Militscher J."/>
            <person name="Miranda M."/>
            <person name="Nguyen M."/>
            <person name="Nierman W.C."/>
            <person name="Osborne B.I."/>
            <person name="Pai G."/>
            <person name="Peterson J."/>
            <person name="Pham P.K."/>
            <person name="Rizzo M."/>
            <person name="Rooney T."/>
            <person name="Rowley D."/>
            <person name="Sakano H."/>
            <person name="Salzberg S.L."/>
            <person name="Schwartz J.R."/>
            <person name="Shinn P."/>
            <person name="Southwick A.M."/>
            <person name="Sun H."/>
            <person name="Tallon L.J."/>
            <person name="Tambunga G."/>
            <person name="Toriumi M.J."/>
            <person name="Town C.D."/>
            <person name="Utterback T."/>
            <person name="Van Aken S."/>
            <person name="Vaysberg M."/>
            <person name="Vysotskaia V.S."/>
            <person name="Walker M."/>
            <person name="Wu D."/>
            <person name="Yu G."/>
            <person name="Fraser C.M."/>
            <person name="Venter J.C."/>
            <person name="Davis R.W."/>
        </authorList>
    </citation>
    <scope>NUCLEOTIDE SEQUENCE [LARGE SCALE GENOMIC DNA]</scope>
    <source>
        <strain>cv. Columbia</strain>
    </source>
</reference>
<dbReference type="PANTHER" id="PTHR28106:SF1">
    <property type="entry name" value="MITOCHONDRIAL ATPASE COMPLEX SUBUNIT ATP10"/>
    <property type="match status" value="1"/>
</dbReference>
<feature type="transmembrane region" description="Helical" evidence="1">
    <location>
        <begin position="99"/>
        <end position="121"/>
    </location>
</feature>
<accession>Q9SGD8</accession>
<reference evidence="2" key="1">
    <citation type="submission" date="1999-11" db="EMBL/GenBank/DDBJ databases">
        <title>Genomic sequence for Arabidopsis thaliana BAC T23G18 from chromosome I.</title>
        <authorList>
            <person name="Shinn P."/>
            <person name="Brooks S."/>
            <person name="Buehler E."/>
            <person name="Chao Q."/>
            <person name="Johnson-Hopson C."/>
            <person name="Khan S."/>
            <person name="Kim C."/>
            <person name="Altafi H."/>
            <person name="Bei Q."/>
            <person name="Chin C."/>
            <person name="Chiou J."/>
            <person name="Choi E."/>
            <person name="Conn L."/>
            <person name="Conway A."/>
            <person name="Gonzales A."/>
            <person name="Hansen N."/>
            <person name="Howing B."/>
            <person name="Koo T."/>
            <person name="Lam B."/>
            <person name="Lee J."/>
            <person name="Lenz C."/>
            <person name="Li J."/>
            <person name="Liu A."/>
            <person name="Liu K."/>
            <person name="Liu S."/>
            <person name="Mukharsky N."/>
            <person name="Nguyen M."/>
            <person name="Palm C."/>
            <person name="Pham P."/>
            <person name="Sakano H."/>
            <person name="Schwartz J."/>
            <person name="Southwick A."/>
            <person name="Thaveri A."/>
            <person name="Toriumi M."/>
            <person name="Vaysberg M."/>
            <person name="Yu G."/>
            <person name="Federspiel N.A."/>
            <person name="Theologis A."/>
            <person name="Ecker J.R."/>
        </authorList>
    </citation>
    <scope>NUCLEOTIDE SEQUENCE</scope>
</reference>
<dbReference type="Pfam" id="PF05176">
    <property type="entry name" value="ATP-synt_10"/>
    <property type="match status" value="2"/>
</dbReference>
<protein>
    <submittedName>
        <fullName evidence="2">T23G18.8</fullName>
    </submittedName>
</protein>
<dbReference type="InterPro" id="IPR007849">
    <property type="entry name" value="ATP10"/>
</dbReference>
<reference evidence="2" key="4">
    <citation type="submission" date="2000-10" db="EMBL/GenBank/DDBJ databases">
        <authorList>
            <person name="Chao Q."/>
            <person name="Brooks S."/>
            <person name="Buehler E."/>
            <person name="Johnson-Hopson C."/>
            <person name="Khan S."/>
            <person name="Kim C."/>
            <person name="Shinn P."/>
            <person name="Altafi H."/>
            <person name="Bei B."/>
            <person name="Chin C."/>
            <person name="Chiou J."/>
            <person name="Choi E."/>
            <person name="Conn L."/>
            <person name="Conway A."/>
            <person name="Gonzalez A."/>
            <person name="Hansen N."/>
            <person name="Howing B."/>
            <person name="Koo T."/>
            <person name="Lam B."/>
            <person name="Lee J."/>
            <person name="Lenz C."/>
            <person name="Li J."/>
            <person name="Liu A."/>
            <person name="Liu J."/>
            <person name="Liu S."/>
            <person name="Mukharsky N."/>
            <person name="Nguyen M."/>
            <person name="Palm C."/>
            <person name="Pham P."/>
            <person name="Sakano H."/>
            <person name="Schwartz J."/>
            <person name="Southwick A."/>
            <person name="Thaveri A."/>
            <person name="Toriumi M."/>
            <person name="Vaysberg M."/>
            <person name="Yu G."/>
            <person name="Davis R."/>
            <person name="Federspiel N."/>
            <person name="Theologis A."/>
            <person name="Ecker J."/>
        </authorList>
    </citation>
    <scope>NUCLEOTIDE SEQUENCE</scope>
</reference>
<evidence type="ECO:0000313" key="2">
    <source>
        <dbReference type="EMBL" id="AAF18252.1"/>
    </source>
</evidence>
<dbReference type="ExpressionAtlas" id="Q9SGD8">
    <property type="expression patterns" value="baseline and differential"/>
</dbReference>
<keyword evidence="1" id="KW-0812">Transmembrane</keyword>
<proteinExistence type="predicted"/>
<dbReference type="PANTHER" id="PTHR28106">
    <property type="entry name" value="MITOCHONDRIAL ATPASE COMPLEX SUBUNIT ATP10"/>
    <property type="match status" value="1"/>
</dbReference>
<name>Q9SGD8_ARATH</name>
<evidence type="ECO:0000256" key="1">
    <source>
        <dbReference type="SAM" id="Phobius"/>
    </source>
</evidence>